<dbReference type="InterPro" id="IPR036380">
    <property type="entry name" value="Isochorismatase-like_sf"/>
</dbReference>
<dbReference type="InterPro" id="IPR053152">
    <property type="entry name" value="Hydrolase_YcaC-like"/>
</dbReference>
<gene>
    <name evidence="2" type="ORF">H1V43_06915</name>
</gene>
<dbReference type="PANTHER" id="PTHR43559">
    <property type="entry name" value="HYDROLASE YCAC-RELATED"/>
    <property type="match status" value="1"/>
</dbReference>
<dbReference type="SUPFAM" id="SSF52499">
    <property type="entry name" value="Isochorismatase-like hydrolases"/>
    <property type="match status" value="1"/>
</dbReference>
<evidence type="ECO:0000313" key="3">
    <source>
        <dbReference type="Proteomes" id="UP000586976"/>
    </source>
</evidence>
<name>A0A7W2CY60_9ACTN</name>
<dbReference type="AlphaFoldDB" id="A0A7W2CY60"/>
<dbReference type="RefSeq" id="WP_181863154.1">
    <property type="nucleotide sequence ID" value="NZ_JACEQY010000004.1"/>
</dbReference>
<dbReference type="Gene3D" id="3.40.50.850">
    <property type="entry name" value="Isochorismatase-like"/>
    <property type="match status" value="1"/>
</dbReference>
<dbReference type="Proteomes" id="UP000586976">
    <property type="component" value="Unassembled WGS sequence"/>
</dbReference>
<protein>
    <submittedName>
        <fullName evidence="2">Isochorismatase family protein</fullName>
    </submittedName>
</protein>
<dbReference type="Pfam" id="PF00857">
    <property type="entry name" value="Isochorismatase"/>
    <property type="match status" value="1"/>
</dbReference>
<dbReference type="InterPro" id="IPR000868">
    <property type="entry name" value="Isochorismatase-like_dom"/>
</dbReference>
<dbReference type="PANTHER" id="PTHR43559:SF1">
    <property type="entry name" value="HYDROLASE"/>
    <property type="match status" value="1"/>
</dbReference>
<sequence>MAPESLTPANTTVVLVDYAVGFANLLRSHDLAEHINNVVGLAKTAKWYESGLVVTNGQSSKPSGPLYPELLEAIGDQPVIERAVDFNSFLDESFAEAVRAEGRENLVIGGIATDGCVLQTVLGGLREGYRVHVAVDASASPSLEAHNAAVQRMVQAGVVPVTWFSLAAEFQLDPKFHDAPHRMRLMQENVPAMAMSARSYGNAVELGKRAAAAA</sequence>
<evidence type="ECO:0000313" key="2">
    <source>
        <dbReference type="EMBL" id="MBA4861116.1"/>
    </source>
</evidence>
<organism evidence="2 3">
    <name type="scientific">Streptomyces himalayensis subsp. aureolus</name>
    <dbReference type="NCBI Taxonomy" id="2758039"/>
    <lineage>
        <taxon>Bacteria</taxon>
        <taxon>Bacillati</taxon>
        <taxon>Actinomycetota</taxon>
        <taxon>Actinomycetes</taxon>
        <taxon>Kitasatosporales</taxon>
        <taxon>Streptomycetaceae</taxon>
        <taxon>Streptomyces</taxon>
        <taxon>Streptomyces himalayensis</taxon>
    </lineage>
</organism>
<keyword evidence="3" id="KW-1185">Reference proteome</keyword>
<dbReference type="EMBL" id="JACEQY010000004">
    <property type="protein sequence ID" value="MBA4861116.1"/>
    <property type="molecule type" value="Genomic_DNA"/>
</dbReference>
<comment type="caution">
    <text evidence="2">The sequence shown here is derived from an EMBL/GenBank/DDBJ whole genome shotgun (WGS) entry which is preliminary data.</text>
</comment>
<reference evidence="2 3" key="1">
    <citation type="submission" date="2020-07" db="EMBL/GenBank/DDBJ databases">
        <title>Streptomyces isolated from Indian soil.</title>
        <authorList>
            <person name="Mandal S."/>
            <person name="Maiti P.K."/>
        </authorList>
    </citation>
    <scope>NUCLEOTIDE SEQUENCE [LARGE SCALE GENOMIC DNA]</scope>
    <source>
        <strain evidence="2 3">PSKA54</strain>
    </source>
</reference>
<accession>A0A7W2CY60</accession>
<evidence type="ECO:0000259" key="1">
    <source>
        <dbReference type="Pfam" id="PF00857"/>
    </source>
</evidence>
<feature type="domain" description="Isochorismatase-like" evidence="1">
    <location>
        <begin position="12"/>
        <end position="163"/>
    </location>
</feature>
<proteinExistence type="predicted"/>